<dbReference type="Proteomes" id="UP001407405">
    <property type="component" value="Unassembled WGS sequence"/>
</dbReference>
<proteinExistence type="predicted"/>
<dbReference type="PANTHER" id="PTHR38342:SF1">
    <property type="entry name" value="SLR5037 PROTEIN"/>
    <property type="match status" value="1"/>
</dbReference>
<dbReference type="InterPro" id="IPR016796">
    <property type="entry name" value="UCP021774"/>
</dbReference>
<evidence type="ECO:0000313" key="3">
    <source>
        <dbReference type="Proteomes" id="UP001407405"/>
    </source>
</evidence>
<sequence>MSFTYTYTVKTALPVAEAVETVKKSLQQNGFGTLWQLNVPEKLQEKGVDYQREAVILEVCNPEHARNALEANLQVIYFLPCKVVVFDDGEETSVGMVLPTVMMENLQDPALTAFAREVEETLQKALDEAI</sequence>
<dbReference type="PANTHER" id="PTHR38342">
    <property type="entry name" value="SLR5037 PROTEIN"/>
    <property type="match status" value="1"/>
</dbReference>
<dbReference type="PIRSF" id="PIRSF021774">
    <property type="entry name" value="UCP021774"/>
    <property type="match status" value="1"/>
</dbReference>
<dbReference type="Gene3D" id="3.30.310.70">
    <property type="entry name" value="TT1751-like domain"/>
    <property type="match status" value="1"/>
</dbReference>
<dbReference type="InterPro" id="IPR035923">
    <property type="entry name" value="TT1751-like_sf"/>
</dbReference>
<organism evidence="2 3">
    <name type="scientific">Anoxynatronum sibiricum</name>
    <dbReference type="NCBI Taxonomy" id="210623"/>
    <lineage>
        <taxon>Bacteria</taxon>
        <taxon>Bacillati</taxon>
        <taxon>Bacillota</taxon>
        <taxon>Clostridia</taxon>
        <taxon>Eubacteriales</taxon>
        <taxon>Clostridiaceae</taxon>
        <taxon>Anoxynatronum</taxon>
    </lineage>
</organism>
<comment type="caution">
    <text evidence="2">The sequence shown here is derived from an EMBL/GenBank/DDBJ whole genome shotgun (WGS) entry which is preliminary data.</text>
</comment>
<dbReference type="EMBL" id="JBCITM010000005">
    <property type="protein sequence ID" value="MEN1760128.1"/>
    <property type="molecule type" value="Genomic_DNA"/>
</dbReference>
<dbReference type="CDD" id="cd14797">
    <property type="entry name" value="DUF302"/>
    <property type="match status" value="1"/>
</dbReference>
<dbReference type="InterPro" id="IPR005180">
    <property type="entry name" value="DUF302"/>
</dbReference>
<dbReference type="SUPFAM" id="SSF103247">
    <property type="entry name" value="TT1751-like"/>
    <property type="match status" value="1"/>
</dbReference>
<accession>A0ABU9VSI8</accession>
<evidence type="ECO:0000259" key="1">
    <source>
        <dbReference type="Pfam" id="PF03625"/>
    </source>
</evidence>
<name>A0ABU9VSI8_9CLOT</name>
<gene>
    <name evidence="2" type="ORF">AAIG11_06570</name>
</gene>
<feature type="domain" description="DUF302" evidence="1">
    <location>
        <begin position="38"/>
        <end position="99"/>
    </location>
</feature>
<keyword evidence="3" id="KW-1185">Reference proteome</keyword>
<protein>
    <submittedName>
        <fullName evidence="2">DUF302 domain-containing protein</fullName>
    </submittedName>
</protein>
<dbReference type="Pfam" id="PF03625">
    <property type="entry name" value="DUF302"/>
    <property type="match status" value="1"/>
</dbReference>
<reference evidence="2 3" key="1">
    <citation type="submission" date="2024-04" db="EMBL/GenBank/DDBJ databases">
        <title>Genome sequencing and metabolic network reconstruction of aminoacids and betaine degradation by Anoxynatronum sibiricum.</title>
        <authorList>
            <person name="Detkova E.N."/>
            <person name="Boltjanskaja Y.V."/>
            <person name="Mardanov A.V."/>
            <person name="Kevbrin V."/>
        </authorList>
    </citation>
    <scope>NUCLEOTIDE SEQUENCE [LARGE SCALE GENOMIC DNA]</scope>
    <source>
        <strain evidence="2 3">Z-7981</strain>
    </source>
</reference>
<evidence type="ECO:0000313" key="2">
    <source>
        <dbReference type="EMBL" id="MEN1760128.1"/>
    </source>
</evidence>
<dbReference type="RefSeq" id="WP_343185448.1">
    <property type="nucleotide sequence ID" value="NZ_JBCITM010000005.1"/>
</dbReference>